<protein>
    <recommendedName>
        <fullName evidence="3">DUF676 domain-containing protein</fullName>
    </recommendedName>
</protein>
<feature type="compositionally biased region" description="Polar residues" evidence="2">
    <location>
        <begin position="903"/>
        <end position="918"/>
    </location>
</feature>
<accession>A0A8S1E3P6</accession>
<name>A0A8S1E3P6_9INSE</name>
<dbReference type="FunFam" id="3.40.50.1820:FF:000004">
    <property type="entry name" value="Protein FAM135A isoform a"/>
    <property type="match status" value="1"/>
</dbReference>
<feature type="region of interest" description="Disordered" evidence="2">
    <location>
        <begin position="21"/>
        <end position="53"/>
    </location>
</feature>
<feature type="compositionally biased region" description="Polar residues" evidence="2">
    <location>
        <begin position="1250"/>
        <end position="1265"/>
    </location>
</feature>
<reference evidence="4 5" key="1">
    <citation type="submission" date="2020-04" db="EMBL/GenBank/DDBJ databases">
        <authorList>
            <person name="Alioto T."/>
            <person name="Alioto T."/>
            <person name="Gomez Garrido J."/>
        </authorList>
    </citation>
    <scope>NUCLEOTIDE SEQUENCE [LARGE SCALE GENOMIC DNA]</scope>
</reference>
<comment type="similarity">
    <text evidence="1">Belongs to the FAM135 family.</text>
</comment>
<gene>
    <name evidence="4" type="ORF">CLODIP_2_CD04074</name>
</gene>
<dbReference type="Proteomes" id="UP000494165">
    <property type="component" value="Unassembled WGS sequence"/>
</dbReference>
<evidence type="ECO:0000259" key="3">
    <source>
        <dbReference type="Pfam" id="PF05057"/>
    </source>
</evidence>
<feature type="region of interest" description="Disordered" evidence="2">
    <location>
        <begin position="1213"/>
        <end position="1295"/>
    </location>
</feature>
<feature type="region of interest" description="Disordered" evidence="2">
    <location>
        <begin position="1310"/>
        <end position="1341"/>
    </location>
</feature>
<evidence type="ECO:0000256" key="2">
    <source>
        <dbReference type="SAM" id="MobiDB-lite"/>
    </source>
</evidence>
<feature type="compositionally biased region" description="Polar residues" evidence="2">
    <location>
        <begin position="101"/>
        <end position="113"/>
    </location>
</feature>
<feature type="region of interest" description="Disordered" evidence="2">
    <location>
        <begin position="77"/>
        <end position="128"/>
    </location>
</feature>
<feature type="compositionally biased region" description="Low complexity" evidence="2">
    <location>
        <begin position="1310"/>
        <end position="1319"/>
    </location>
</feature>
<dbReference type="Pfam" id="PF05057">
    <property type="entry name" value="DUF676"/>
    <property type="match status" value="1"/>
</dbReference>
<dbReference type="InterPro" id="IPR044294">
    <property type="entry name" value="Lipase-like"/>
</dbReference>
<feature type="compositionally biased region" description="Polar residues" evidence="2">
    <location>
        <begin position="1012"/>
        <end position="1028"/>
    </location>
</feature>
<feature type="compositionally biased region" description="Low complexity" evidence="2">
    <location>
        <begin position="1029"/>
        <end position="1041"/>
    </location>
</feature>
<dbReference type="PANTHER" id="PTHR12482">
    <property type="entry name" value="LIPASE ROG1-RELATED-RELATED"/>
    <property type="match status" value="1"/>
</dbReference>
<dbReference type="PANTHER" id="PTHR12482:SF5">
    <property type="entry name" value="DUF676 DOMAIN-CONTAINING PROTEIN"/>
    <property type="match status" value="1"/>
</dbReference>
<dbReference type="OrthoDB" id="273452at2759"/>
<feature type="compositionally biased region" description="Pro residues" evidence="2">
    <location>
        <begin position="973"/>
        <end position="999"/>
    </location>
</feature>
<dbReference type="InterPro" id="IPR022122">
    <property type="entry name" value="DUF3657"/>
</dbReference>
<evidence type="ECO:0000313" key="4">
    <source>
        <dbReference type="EMBL" id="CAB3384813.1"/>
    </source>
</evidence>
<keyword evidence="5" id="KW-1185">Reference proteome</keyword>
<feature type="domain" description="DUF676" evidence="3">
    <location>
        <begin position="1399"/>
        <end position="1591"/>
    </location>
</feature>
<feature type="region of interest" description="Disordered" evidence="2">
    <location>
        <begin position="865"/>
        <end position="918"/>
    </location>
</feature>
<evidence type="ECO:0000313" key="5">
    <source>
        <dbReference type="Proteomes" id="UP000494165"/>
    </source>
</evidence>
<organism evidence="4 5">
    <name type="scientific">Cloeon dipterum</name>
    <dbReference type="NCBI Taxonomy" id="197152"/>
    <lineage>
        <taxon>Eukaryota</taxon>
        <taxon>Metazoa</taxon>
        <taxon>Ecdysozoa</taxon>
        <taxon>Arthropoda</taxon>
        <taxon>Hexapoda</taxon>
        <taxon>Insecta</taxon>
        <taxon>Pterygota</taxon>
        <taxon>Palaeoptera</taxon>
        <taxon>Ephemeroptera</taxon>
        <taxon>Pisciforma</taxon>
        <taxon>Baetidae</taxon>
        <taxon>Cloeon</taxon>
    </lineage>
</organism>
<proteinExistence type="inferred from homology"/>
<feature type="region of interest" description="Disordered" evidence="2">
    <location>
        <begin position="599"/>
        <end position="655"/>
    </location>
</feature>
<dbReference type="Gene3D" id="3.40.50.1820">
    <property type="entry name" value="alpha/beta hydrolase"/>
    <property type="match status" value="1"/>
</dbReference>
<feature type="region of interest" description="Disordered" evidence="2">
    <location>
        <begin position="962"/>
        <end position="1050"/>
    </location>
</feature>
<feature type="region of interest" description="Disordered" evidence="2">
    <location>
        <begin position="780"/>
        <end position="833"/>
    </location>
</feature>
<sequence>MSAPRRRLVVRGAGWLAGSSLAGAGAAGEQAGERVGRPANRRGQLPPLRRISEQYGRQSGCRVALCRRRPPSLFLQESGAKAIVGPPPRRPSPGAAASGHGQRSSAATLSRLPSSARKGEMSGSLAAAPPSASEQVNLLCTLFPNYLSLFHPRHRATMEFCIELYKFYNVDLFQRGYYQIRTGLKVSQKLPVKVEVSLPRAQGEYKKADSVFPACVVNGTGVSKTFQILYRNEEVLLDDVFTFRVHILVDSHKIEETLERADFQLIVELWFTDQTFASDQHNAIASVSSRTLQLNFSPTRGLHYHLPVLFDYFHLAAVTLTIHASLVALHQPYINTPRSSKTWLGGSQKFNFRPPPSNVETVFFGQLNTNKCVGSGSSRIAHARHVHREVCSILLASFEALQSRLHEFMRLLPAWQQLRLEKSDCVSRYSTLSDLAKDTHHRSNLLYGTHGTRSATSTPPWERLRSVEGEEEFVALANSDIAQLCAENILLWQQFLEAFSCKEPVHQHLARVHHQLRVKRFAEAFFVIDNPRHSASGCYDANYQSYLAVSEAVRRSRYLAALPPLPVSCAELDGELTSMPIIFEDQYQDVAEFARRRSGAGRKAGSDPFLSVNSNDKESSSLGGGSLNAIAISNPTPPQQTPPTPASLHSAQGTTPLPDDCSCGINAILESRSQKIQQVVKTGLQPAPSLSRARLQQPNNFRSIPTNSAPNSASASRDELLLAEAFASIVNSNPQQAGEVLRATLTLTPRAKVTEVIETNTLPGFRRSLPSHSKSLDYLKNSTGRSHPTLADIPPPLPPHGPHEPPSLDLIPPSSARNKMARSRSTQIRRERSEEERIFNDQINEIRHRENEVLRNALHLELHKLPQMTMNNKQRRRTPPPKSVNGICENSSSDSNGPSSDSTALASNNRKLETSASVPYSLSETLRHSQSTMSVPAIYWRGITDLNSESMPNLGTTIQVETNSLSPQSSSPPTLPLSAPPIPSPSTHNPPFPAFPPVPDLLQPGALKKNEQLSSSASDITSEQSGWVSNSSRRSSRDVSSGQLTPEEFNNNINDKLGKLIINDTAMVNGDQLKAKLEELKQFSVKMKNKAPNTAKALLQYQAKHPYEEVPLPPPKQFRDPPLFAPSEDEDEMTLKPPVMSMPNILPQPLLRIPKLPPEQFRDSPMRNVLRKQVSQQFGLQQMEPFHVYESLTDFVAIDGKVSALARRADLMLPGNTSTLPPKLPNKLNRLPTDKSATISRLPDKRSANHSDPQISKRNNQTLSPRESPKTDQQKTSCSCPSDPLLPPPGAPSPQHVACECFKENVNSVTTDNTQTNTGTNGGIVGNESNEDLSSKQQKAGTAEDDVLNFLKYKEDFKRQMNFSGMLCSSIMDHSDFPTLASTLPYFHISDEYRIFSPDGLHLVVCVHGLDGNSADLRLVKTYLEMGLPGANLEFLMSERNQGDTFSDFDTMTDKLVAEILFHISACSLNPAKISFIGHSLGNIIIRSAITRPQMKPLLSKFHTFLSLSGPHLGTMYNSSGLVNMGMWFMQKWKKSGSLLQLSLKDSPDVRQTFLYRLSQKSNLHCFKNILLCGSSQDRYVPLHSSRIELCKAAVRDTTVQGAAYREMVHNILTPIINKPEVTFVRYDVHHALPNTANSLIGRAAHIAVLDSELFIEKFLVVTGLKYFR</sequence>
<feature type="compositionally biased region" description="Low complexity" evidence="2">
    <location>
        <begin position="21"/>
        <end position="30"/>
    </location>
</feature>
<dbReference type="SUPFAM" id="SSF53474">
    <property type="entry name" value="alpha/beta-Hydrolases"/>
    <property type="match status" value="1"/>
</dbReference>
<feature type="compositionally biased region" description="Low complexity" evidence="2">
    <location>
        <begin position="890"/>
        <end position="902"/>
    </location>
</feature>
<evidence type="ECO:0000256" key="1">
    <source>
        <dbReference type="ARBA" id="ARBA00007949"/>
    </source>
</evidence>
<feature type="compositionally biased region" description="Pro residues" evidence="2">
    <location>
        <begin position="635"/>
        <end position="645"/>
    </location>
</feature>
<dbReference type="InterPro" id="IPR029058">
    <property type="entry name" value="AB_hydrolase_fold"/>
</dbReference>
<dbReference type="Pfam" id="PF12394">
    <property type="entry name" value="DUF3657"/>
    <property type="match status" value="1"/>
</dbReference>
<comment type="caution">
    <text evidence="4">The sequence shown here is derived from an EMBL/GenBank/DDBJ whole genome shotgun (WGS) entry which is preliminary data.</text>
</comment>
<dbReference type="InterPro" id="IPR007751">
    <property type="entry name" value="DUF676_lipase-like"/>
</dbReference>
<dbReference type="EMBL" id="CADEPI010000373">
    <property type="protein sequence ID" value="CAB3384813.1"/>
    <property type="molecule type" value="Genomic_DNA"/>
</dbReference>